<accession>A0ACC5PW43</accession>
<sequence length="347" mass="40348">MPIYKRGNTYWIDISKPDGSRIRRSAGTKEKEKAQQLHDKLKHEAWAVKNLDKRPERLFEDLIMLAIRDAEHNSNIENIKIYARYWHSLFEGRLVSSVSGEEITDNLPTHSRITHKRLSNATKNRYRAFIMRGFSLAYKSGWIDQIPYSQTLREPKVRIRWIDKNEARSLISNLQNEWMRNLCSFALLTGARLREILSLTWQDIDLGRRRAVVKAENAKSGRARQLPLSDEAVSILRKIPVEHEYVFSSDGTMQDYFVRSDFNRALKLSGIKDFRFHDLRHTWASWHVQDGTPLMVLKELGGWEKLEMVNKYAHLSGEHLSKFSGVVTFLAQEGSYESESGRITLVS</sequence>
<gene>
    <name evidence="1" type="ORF">IFT41_24275</name>
</gene>
<evidence type="ECO:0000313" key="2">
    <source>
        <dbReference type="Proteomes" id="UP000610459"/>
    </source>
</evidence>
<keyword evidence="2" id="KW-1185">Reference proteome</keyword>
<reference evidence="1 2" key="1">
    <citation type="journal article" date="2020" name="FEMS Microbiol. Ecol.">
        <title>Temporal dynamics of bacterial communities during seed development and maturation.</title>
        <authorList>
            <person name="Chesneau G."/>
            <person name="Torres-Cortes G."/>
            <person name="Briand M."/>
            <person name="Darrasse A."/>
            <person name="Preveaux A."/>
            <person name="Marais C."/>
            <person name="Jacques M.A."/>
            <person name="Shade A."/>
            <person name="Barret M."/>
        </authorList>
    </citation>
    <scope>NUCLEOTIDE SEQUENCE [LARGE SCALE GENOMIC DNA]</scope>
    <source>
        <strain evidence="1 2">CFBP13709</strain>
    </source>
</reference>
<proteinExistence type="predicted"/>
<comment type="caution">
    <text evidence="1">The sequence shown here is derived from an EMBL/GenBank/DDBJ whole genome shotgun (WGS) entry which is preliminary data.</text>
</comment>
<name>A0ACC5PW43_ENTAG</name>
<protein>
    <submittedName>
        <fullName evidence="1">Site-specific integrase</fullName>
    </submittedName>
</protein>
<dbReference type="Proteomes" id="UP000610459">
    <property type="component" value="Unassembled WGS sequence"/>
</dbReference>
<organism evidence="1 2">
    <name type="scientific">Enterobacter agglomerans</name>
    <name type="common">Erwinia herbicola</name>
    <name type="synonym">Pantoea agglomerans</name>
    <dbReference type="NCBI Taxonomy" id="549"/>
    <lineage>
        <taxon>Bacteria</taxon>
        <taxon>Pseudomonadati</taxon>
        <taxon>Pseudomonadota</taxon>
        <taxon>Gammaproteobacteria</taxon>
        <taxon>Enterobacterales</taxon>
        <taxon>Erwiniaceae</taxon>
        <taxon>Pantoea</taxon>
        <taxon>Pantoea agglomerans group</taxon>
    </lineage>
</organism>
<evidence type="ECO:0000313" key="1">
    <source>
        <dbReference type="EMBL" id="MBD8129214.1"/>
    </source>
</evidence>
<dbReference type="EMBL" id="JACYNR010000045">
    <property type="protein sequence ID" value="MBD8129214.1"/>
    <property type="molecule type" value="Genomic_DNA"/>
</dbReference>